<dbReference type="GO" id="GO:0000802">
    <property type="term" value="C:transverse filament"/>
    <property type="evidence" value="ECO:0007669"/>
    <property type="project" value="TreeGrafter"/>
</dbReference>
<dbReference type="GO" id="GO:0001673">
    <property type="term" value="C:male germ cell nucleus"/>
    <property type="evidence" value="ECO:0007669"/>
    <property type="project" value="TreeGrafter"/>
</dbReference>
<feature type="compositionally biased region" description="Polar residues" evidence="2">
    <location>
        <begin position="865"/>
        <end position="881"/>
    </location>
</feature>
<organism evidence="3 4">
    <name type="scientific">Eleginops maclovinus</name>
    <name type="common">Patagonian blennie</name>
    <name type="synonym">Eleginus maclovinus</name>
    <dbReference type="NCBI Taxonomy" id="56733"/>
    <lineage>
        <taxon>Eukaryota</taxon>
        <taxon>Metazoa</taxon>
        <taxon>Chordata</taxon>
        <taxon>Craniata</taxon>
        <taxon>Vertebrata</taxon>
        <taxon>Euteleostomi</taxon>
        <taxon>Actinopterygii</taxon>
        <taxon>Neopterygii</taxon>
        <taxon>Teleostei</taxon>
        <taxon>Neoteleostei</taxon>
        <taxon>Acanthomorphata</taxon>
        <taxon>Eupercaria</taxon>
        <taxon>Perciformes</taxon>
        <taxon>Notothenioidei</taxon>
        <taxon>Eleginopidae</taxon>
        <taxon>Eleginops</taxon>
    </lineage>
</organism>
<feature type="coiled-coil region" evidence="1">
    <location>
        <begin position="212"/>
        <end position="246"/>
    </location>
</feature>
<feature type="compositionally biased region" description="Basic and acidic residues" evidence="2">
    <location>
        <begin position="903"/>
        <end position="912"/>
    </location>
</feature>
<dbReference type="Proteomes" id="UP001346869">
    <property type="component" value="Unassembled WGS sequence"/>
</dbReference>
<proteinExistence type="predicted"/>
<name>A0AAN7XXV8_ELEMC</name>
<dbReference type="GO" id="GO:0000711">
    <property type="term" value="P:meiotic DNA repair synthesis"/>
    <property type="evidence" value="ECO:0007669"/>
    <property type="project" value="TreeGrafter"/>
</dbReference>
<dbReference type="Pfam" id="PF05483">
    <property type="entry name" value="SCP-1"/>
    <property type="match status" value="1"/>
</dbReference>
<comment type="caution">
    <text evidence="3">The sequence shown here is derived from an EMBL/GenBank/DDBJ whole genome shotgun (WGS) entry which is preliminary data.</text>
</comment>
<dbReference type="AlphaFoldDB" id="A0AAN7XXV8"/>
<feature type="coiled-coil region" evidence="1">
    <location>
        <begin position="118"/>
        <end position="176"/>
    </location>
</feature>
<evidence type="ECO:0000313" key="3">
    <source>
        <dbReference type="EMBL" id="KAK5872116.1"/>
    </source>
</evidence>
<sequence length="1034" mass="118784">MERNRGFSFKLLVPSRVSNGQVSAVRPQEVEETCGDFMVQQVNIKGFEKEQTMPFPNTSMDAPSKPTRIDLPKMKAVSPMGKGENSCNPGQLYSKLFDEVEKVKCWKVKVDSDTVQKERRLQENKRTIETQRKAIQELQFGNESLSVKLEEQISENEDLRNKNNATRNLCNILKDTFQRSAEKMHLFESEREETHHLFMENSSSIQKMVAAFESLRVQAEDDQQEMQKVKEALVQFEDLKEKYHQEFDMKEKEVTVLHTQIQDKESDLQKLLLDLHENQKYCKQLQEATDEQCELLKSSKTEQQSLLQKLHTAGQRCTETEKKCEALAAILEQSKEEYTEMIQNKDSSLQELSRVKNQQAEKLEQNQTTIQELQGSLALETERAKELEDKLMANSEGLERRNTLLGENMEQITKKEGQIKILEDELDKTSKCVESMKEKIDVTEVKVETLTAQLSRKTKETQQYKSDVEIEKAENDLLKEACEAAEKAQKDLEEKSTVTEIKVLELEGQLLTEGKKNKEHTFQMVQLRQDLHQHEDKYRELLANFNELQSEKTVIQLQVESGSSSVKAIEENMKVSEKKAVKLTKQIQRLEEENRGLREEVKSIKSKSQEKCQETETLQKKSEENYKHLEEETAEKDKQIKSAETKLRSLRKKFEIKLKAQEEYQKEKQMSKENAKSSQLEMLINILQEEAENLKALNQENRRKLLQEFESKSTLAAELQNEVQKLKSTAAEAVKNKEDTELKCQHQIADMVALMEKHKSQYDRMVEEKDAELEETKKKEMQAVAHLKSLDLELSKHKTDNDLLKQQLKTGTAQKEKLQKDLADLKNEMSSMKMTPLTEAGNKQAPGLNHTQETPRESSSKRNTFDFTKSRRTPSFSNDEGSSAIMKKAESTRTSCGTTPKTQESRNEDLKTPRSFTNRLGGTSKIKSYRIRTPPSSEKASGWEKSILVLSDKSDSSDSSDKHDLLTFASTSIPSVVAPLRKVNIFKKIQSPLTQKSPGNSLKLAAMKRMRDAGWTAVTGWDKKKKTSNDKTFA</sequence>
<feature type="region of interest" description="Disordered" evidence="2">
    <location>
        <begin position="830"/>
        <end position="942"/>
    </location>
</feature>
<evidence type="ECO:0000256" key="2">
    <source>
        <dbReference type="SAM" id="MobiDB-lite"/>
    </source>
</evidence>
<reference evidence="3 4" key="1">
    <citation type="journal article" date="2023" name="Genes (Basel)">
        <title>Chromosome-Level Genome Assembly and Circadian Gene Repertoire of the Patagonia Blennie Eleginops maclovinus-The Closest Ancestral Proxy of Antarctic Cryonotothenioids.</title>
        <authorList>
            <person name="Cheng C.C."/>
            <person name="Rivera-Colon A.G."/>
            <person name="Minhas B.F."/>
            <person name="Wilson L."/>
            <person name="Rayamajhi N."/>
            <person name="Vargas-Chacoff L."/>
            <person name="Catchen J.M."/>
        </authorList>
    </citation>
    <scope>NUCLEOTIDE SEQUENCE [LARGE SCALE GENOMIC DNA]</scope>
    <source>
        <strain evidence="3">JMC-PN-2008</strain>
    </source>
</reference>
<reference evidence="3 4" key="2">
    <citation type="journal article" date="2023" name="Mol. Biol. Evol.">
        <title>Genomics of Secondarily Temperate Adaptation in the Only Non-Antarctic Icefish.</title>
        <authorList>
            <person name="Rivera-Colon A.G."/>
            <person name="Rayamajhi N."/>
            <person name="Minhas B.F."/>
            <person name="Madrigal G."/>
            <person name="Bilyk K.T."/>
            <person name="Yoon V."/>
            <person name="Hune M."/>
            <person name="Gregory S."/>
            <person name="Cheng C.H.C."/>
            <person name="Catchen J.M."/>
        </authorList>
    </citation>
    <scope>NUCLEOTIDE SEQUENCE [LARGE SCALE GENOMIC DNA]</scope>
    <source>
        <strain evidence="3">JMC-PN-2008</strain>
    </source>
</reference>
<dbReference type="GO" id="GO:0003690">
    <property type="term" value="F:double-stranded DNA binding"/>
    <property type="evidence" value="ECO:0007669"/>
    <property type="project" value="TreeGrafter"/>
</dbReference>
<feature type="region of interest" description="Disordered" evidence="2">
    <location>
        <begin position="601"/>
        <end position="625"/>
    </location>
</feature>
<evidence type="ECO:0000256" key="1">
    <source>
        <dbReference type="SAM" id="Coils"/>
    </source>
</evidence>
<gene>
    <name evidence="3" type="ORF">PBY51_012846</name>
</gene>
<evidence type="ECO:0008006" key="5">
    <source>
        <dbReference type="Google" id="ProtNLM"/>
    </source>
</evidence>
<dbReference type="InterPro" id="IPR008827">
    <property type="entry name" value="SYCP1"/>
</dbReference>
<keyword evidence="4" id="KW-1185">Reference proteome</keyword>
<dbReference type="PANTHER" id="PTHR46918">
    <property type="entry name" value="SYNAPTONEMAL COMPLEX PROTEIN 1"/>
    <property type="match status" value="1"/>
</dbReference>
<dbReference type="GO" id="GO:0051026">
    <property type="term" value="P:chiasma assembly"/>
    <property type="evidence" value="ECO:0007669"/>
    <property type="project" value="TreeGrafter"/>
</dbReference>
<keyword evidence="1" id="KW-0175">Coiled coil</keyword>
<feature type="compositionally biased region" description="Polar residues" evidence="2">
    <location>
        <begin position="892"/>
        <end position="902"/>
    </location>
</feature>
<evidence type="ECO:0000313" key="4">
    <source>
        <dbReference type="Proteomes" id="UP001346869"/>
    </source>
</evidence>
<protein>
    <recommendedName>
        <fullName evidence="5">Synaptonemal complex protein 1</fullName>
    </recommendedName>
</protein>
<dbReference type="GO" id="GO:0051878">
    <property type="term" value="P:lateral element assembly"/>
    <property type="evidence" value="ECO:0007669"/>
    <property type="project" value="TreeGrafter"/>
</dbReference>
<dbReference type="GO" id="GO:0000801">
    <property type="term" value="C:central element"/>
    <property type="evidence" value="ECO:0007669"/>
    <property type="project" value="TreeGrafter"/>
</dbReference>
<feature type="coiled-coil region" evidence="1">
    <location>
        <begin position="317"/>
        <end position="390"/>
    </location>
</feature>
<dbReference type="PANTHER" id="PTHR46918:SF1">
    <property type="entry name" value="SYNAPTONEMAL COMPLEX PROTEIN 1"/>
    <property type="match status" value="1"/>
</dbReference>
<feature type="compositionally biased region" description="Basic and acidic residues" evidence="2">
    <location>
        <begin position="853"/>
        <end position="864"/>
    </location>
</feature>
<accession>A0AAN7XXV8</accession>
<dbReference type="EMBL" id="JAUZQC010000004">
    <property type="protein sequence ID" value="KAK5872116.1"/>
    <property type="molecule type" value="Genomic_DNA"/>
</dbReference>